<feature type="transmembrane region" description="Helical" evidence="6">
    <location>
        <begin position="102"/>
        <end position="128"/>
    </location>
</feature>
<feature type="transmembrane region" description="Helical" evidence="6">
    <location>
        <begin position="30"/>
        <end position="52"/>
    </location>
</feature>
<dbReference type="KEGG" id="cvn:111120681"/>
<name>A0A8B8CQ44_CRAVI</name>
<evidence type="ECO:0000256" key="4">
    <source>
        <dbReference type="ARBA" id="ARBA00022989"/>
    </source>
</evidence>
<dbReference type="GO" id="GO:0031594">
    <property type="term" value="C:neuromuscular junction"/>
    <property type="evidence" value="ECO:0007669"/>
    <property type="project" value="TreeGrafter"/>
</dbReference>
<evidence type="ECO:0000256" key="3">
    <source>
        <dbReference type="ARBA" id="ARBA00022692"/>
    </source>
</evidence>
<evidence type="ECO:0000313" key="9">
    <source>
        <dbReference type="Proteomes" id="UP000694844"/>
    </source>
</evidence>
<dbReference type="Proteomes" id="UP000694844">
    <property type="component" value="Chromosome 2"/>
</dbReference>
<feature type="compositionally biased region" description="Polar residues" evidence="7">
    <location>
        <begin position="212"/>
        <end position="228"/>
    </location>
</feature>
<feature type="compositionally biased region" description="Polar residues" evidence="7">
    <location>
        <begin position="190"/>
        <end position="202"/>
    </location>
</feature>
<dbReference type="Pfam" id="PF01284">
    <property type="entry name" value="MARVEL"/>
    <property type="match status" value="1"/>
</dbReference>
<comment type="subcellular location">
    <subcellularLocation>
        <location evidence="1 6">Membrane</location>
        <topology evidence="1 6">Multi-pass membrane protein</topology>
    </subcellularLocation>
</comment>
<keyword evidence="9" id="KW-1185">Reference proteome</keyword>
<dbReference type="PROSITE" id="PS51225">
    <property type="entry name" value="MARVEL"/>
    <property type="match status" value="1"/>
</dbReference>
<sequence>MSSGGGGGAFGAGMAGAPFDPVQFIKKPQVILRIASLLFAIIVFGCILGEGWHNNNCQMHNDPNACGYGTGIGIIAFLLCLGFLVLDAAFESISSVQYRKYVVLMDMAVSGLWTFLWFVGFCYMADAWRRSDVNDHSYYAPSGYGKDNIRAAIAFSFFSILSWGGITFFAVRRYREGFDDAFTQRGGYEDQTQSSPYSSFPGSETGDPYQQPPFSGQKETPDFQQPTY</sequence>
<accession>A0A8B8CQ44</accession>
<keyword evidence="5 6" id="KW-0472">Membrane</keyword>
<dbReference type="GO" id="GO:0030672">
    <property type="term" value="C:synaptic vesicle membrane"/>
    <property type="evidence" value="ECO:0007669"/>
    <property type="project" value="TreeGrafter"/>
</dbReference>
<dbReference type="PANTHER" id="PTHR10838:SF20">
    <property type="entry name" value="SYNAPTOGYRIN"/>
    <property type="match status" value="1"/>
</dbReference>
<protein>
    <recommendedName>
        <fullName evidence="6">Synaptogyrin</fullName>
    </recommendedName>
</protein>
<feature type="domain" description="MARVEL" evidence="8">
    <location>
        <begin position="24"/>
        <end position="175"/>
    </location>
</feature>
<feature type="region of interest" description="Disordered" evidence="7">
    <location>
        <begin position="184"/>
        <end position="228"/>
    </location>
</feature>
<keyword evidence="3 6" id="KW-0812">Transmembrane</keyword>
<reference evidence="10" key="1">
    <citation type="submission" date="2025-08" db="UniProtKB">
        <authorList>
            <consortium name="RefSeq"/>
        </authorList>
    </citation>
    <scope>IDENTIFICATION</scope>
    <source>
        <tissue evidence="10">Whole sample</tissue>
    </source>
</reference>
<dbReference type="InterPro" id="IPR016579">
    <property type="entry name" value="Synaptogyrin"/>
</dbReference>
<feature type="transmembrane region" description="Helical" evidence="6">
    <location>
        <begin position="72"/>
        <end position="90"/>
    </location>
</feature>
<keyword evidence="4 6" id="KW-1133">Transmembrane helix</keyword>
<evidence type="ECO:0000256" key="7">
    <source>
        <dbReference type="SAM" id="MobiDB-lite"/>
    </source>
</evidence>
<organism evidence="9 10">
    <name type="scientific">Crassostrea virginica</name>
    <name type="common">Eastern oyster</name>
    <dbReference type="NCBI Taxonomy" id="6565"/>
    <lineage>
        <taxon>Eukaryota</taxon>
        <taxon>Metazoa</taxon>
        <taxon>Spiralia</taxon>
        <taxon>Lophotrochozoa</taxon>
        <taxon>Mollusca</taxon>
        <taxon>Bivalvia</taxon>
        <taxon>Autobranchia</taxon>
        <taxon>Pteriomorphia</taxon>
        <taxon>Ostreida</taxon>
        <taxon>Ostreoidea</taxon>
        <taxon>Ostreidae</taxon>
        <taxon>Crassostrea</taxon>
    </lineage>
</organism>
<dbReference type="AlphaFoldDB" id="A0A8B8CQ44"/>
<dbReference type="GeneID" id="111120681"/>
<proteinExistence type="inferred from homology"/>
<evidence type="ECO:0000259" key="8">
    <source>
        <dbReference type="PROSITE" id="PS51225"/>
    </source>
</evidence>
<evidence type="ECO:0000256" key="2">
    <source>
        <dbReference type="ARBA" id="ARBA00010252"/>
    </source>
</evidence>
<evidence type="ECO:0000256" key="5">
    <source>
        <dbReference type="ARBA" id="ARBA00023136"/>
    </source>
</evidence>
<dbReference type="RefSeq" id="XP_022317299.1">
    <property type="nucleotide sequence ID" value="XM_022461591.1"/>
</dbReference>
<feature type="transmembrane region" description="Helical" evidence="6">
    <location>
        <begin position="148"/>
        <end position="171"/>
    </location>
</feature>
<dbReference type="OrthoDB" id="10041611at2759"/>
<evidence type="ECO:0000256" key="1">
    <source>
        <dbReference type="ARBA" id="ARBA00004141"/>
    </source>
</evidence>
<gene>
    <name evidence="10" type="primary">LOC111120681</name>
</gene>
<evidence type="ECO:0000313" key="10">
    <source>
        <dbReference type="RefSeq" id="XP_022317299.1"/>
    </source>
</evidence>
<dbReference type="InterPro" id="IPR008253">
    <property type="entry name" value="Marvel"/>
</dbReference>
<dbReference type="PIRSF" id="PIRSF011282">
    <property type="entry name" value="Synaptogyrin"/>
    <property type="match status" value="1"/>
</dbReference>
<dbReference type="PANTHER" id="PTHR10838">
    <property type="entry name" value="SYNAPTOGYRIN"/>
    <property type="match status" value="1"/>
</dbReference>
<comment type="similarity">
    <text evidence="2 6">Belongs to the synaptogyrin family.</text>
</comment>
<evidence type="ECO:0000256" key="6">
    <source>
        <dbReference type="PIRNR" id="PIRNR011282"/>
    </source>
</evidence>